<dbReference type="InterPro" id="IPR050351">
    <property type="entry name" value="BphY/WalK/GraS-like"/>
</dbReference>
<evidence type="ECO:0000256" key="3">
    <source>
        <dbReference type="ARBA" id="ARBA00022553"/>
    </source>
</evidence>
<dbReference type="InterPro" id="IPR036890">
    <property type="entry name" value="HATPase_C_sf"/>
</dbReference>
<dbReference type="CDD" id="cd00082">
    <property type="entry name" value="HisKA"/>
    <property type="match status" value="1"/>
</dbReference>
<evidence type="ECO:0000256" key="7">
    <source>
        <dbReference type="SAM" id="Coils"/>
    </source>
</evidence>
<sequence>MIALDEITPTVFRRTLRRSVLTPPLLFGLVALIFLGQILYLLSAAKRVDHSDRAVDRANYLLRSFVDGETGMWGYLITSDPVFLEPYRVEEAHTAPVFEELNELVADDTAQCERLTALKSQHTDWQAFAQRMIKLHREGGDYLTPVRNLEGKRRMDAIRARVSTFIRVEEERRKERARTVRRATWAVIGASFTLALVLGSGLAWMIRRQLLSVVTSYQHSQAAVVAQAGALYTSAQRLDALHEIDRATLAADPLPELTRSALRLMEPVVPSRHAFVVVFDPGAGPTQVIARTDTFWEMADPTGETFPALSGRDFPQAIADLAQLTERTPVQEFLFRSGQRSCVVVPLRAEERLFGVLLLTDPRSSAFTDGHQQVADEVAQQLVIAFRQDRLRDLVRRHTDELEQRVVERTAGLETVTVALRLQIDGCKRAEEELRERTLQLRATDRRLAELVEGMSEACFVLDAGWRFTFVNDRSEALLRYRREDMLGEPIWNVFGRLVGTPMEAHYHRAMTDRVPVSFVTFSPIAERWLDIRLFPTGDGLAAFLLDIHDRKLAEDALHASQARLNSALTAGSIGTWTWDIINDRLTADEFTARVFSIEPDAAANGLPAEVYLRAVQEEDRPGIATGLASAIASCGHYDIEYRVRQQDGELHWLQAKGRVEGDGAGHAVTFHGAVMDVTERKRTEGRLRRLVDSNAQGVIFWNTKGAITAANDAFLRIVGYTRENLEAGRIDWAAMTPPEYAHLDRRALGELATEGICTPFEKEYVRKDGSRVPILLGAAIFEDSPDEGVCFLLDITERKRAEVALQESEERFRGAFEHTNVAMVLTDYDNRFVRVNEAFVRLFGYTEAELLTMGLADLTHPDHLAESYAQREALLATGTSFFETEKRYRHRDGHELWGLTNVSLVRGPAGRPHHYVGQVQDISERKRTADALRESEERFRFLHDLVEATRSLADPTQIMAVTARMLSEYLRASRCAYAEVAADGDRFTILHDYTDGCASTVGEHHLSLFGAAAVATLIAGQTLIVRNVDEELCPDDGADTFNAIGIKAIVTCPLVKEGGLRAMMAVHQTTPRDWTGGEIAIIRDVVERCWATIERRTAEEQIRRLNVELEQRIGERTAQLEDANKDLEAFSYSVSHDLRAPLRAIDGFSRIVTEDFGPSLPPDAARYLQLILSNARQMSQLVDDLLAFSRLGNQLVARQPVVTANLVQGCLAELLPAVAGRKVDVRVGNLADCRANPALLKQVWFNLLANALKYTGKREAAVVEVGSTLGPDGPTYFVRDNGAGFDMRYADKLFGVFQRLHRASEYEGTGVGLAIVQRIVQRHGGRVWAEAELGRGATFFFTIPVDREAMSA</sequence>
<dbReference type="InterPro" id="IPR003594">
    <property type="entry name" value="HATPase_dom"/>
</dbReference>
<dbReference type="SMART" id="SM00065">
    <property type="entry name" value="GAF"/>
    <property type="match status" value="2"/>
</dbReference>
<feature type="domain" description="PAC" evidence="11">
    <location>
        <begin position="759"/>
        <end position="808"/>
    </location>
</feature>
<evidence type="ECO:0000313" key="12">
    <source>
        <dbReference type="EMBL" id="MBP3954861.1"/>
    </source>
</evidence>
<feature type="domain" description="PAS" evidence="10">
    <location>
        <begin position="684"/>
        <end position="726"/>
    </location>
</feature>
<dbReference type="InterPro" id="IPR001610">
    <property type="entry name" value="PAC"/>
</dbReference>
<evidence type="ECO:0000259" key="11">
    <source>
        <dbReference type="PROSITE" id="PS50113"/>
    </source>
</evidence>
<dbReference type="InterPro" id="IPR013656">
    <property type="entry name" value="PAS_4"/>
</dbReference>
<accession>A0ABS5BMD5</accession>
<keyword evidence="7" id="KW-0175">Coiled coil</keyword>
<dbReference type="Pfam" id="PF13426">
    <property type="entry name" value="PAS_9"/>
    <property type="match status" value="1"/>
</dbReference>
<dbReference type="InterPro" id="IPR005467">
    <property type="entry name" value="His_kinase_dom"/>
</dbReference>
<evidence type="ECO:0000256" key="8">
    <source>
        <dbReference type="SAM" id="Phobius"/>
    </source>
</evidence>
<feature type="transmembrane region" description="Helical" evidence="8">
    <location>
        <begin position="183"/>
        <end position="206"/>
    </location>
</feature>
<gene>
    <name evidence="12" type="ORF">J8F10_06140</name>
</gene>
<dbReference type="PANTHER" id="PTHR42878">
    <property type="entry name" value="TWO-COMPONENT HISTIDINE KINASE"/>
    <property type="match status" value="1"/>
</dbReference>
<protein>
    <recommendedName>
        <fullName evidence="2">histidine kinase</fullName>
        <ecNumber evidence="2">2.7.13.3</ecNumber>
    </recommendedName>
</protein>
<keyword evidence="8" id="KW-1133">Transmembrane helix</keyword>
<name>A0ABS5BMD5_9BACT</name>
<dbReference type="PROSITE" id="PS50109">
    <property type="entry name" value="HIS_KIN"/>
    <property type="match status" value="1"/>
</dbReference>
<dbReference type="InterPro" id="IPR003661">
    <property type="entry name" value="HisK_dim/P_dom"/>
</dbReference>
<evidence type="ECO:0000256" key="4">
    <source>
        <dbReference type="ARBA" id="ARBA00022679"/>
    </source>
</evidence>
<dbReference type="SUPFAM" id="SSF55781">
    <property type="entry name" value="GAF domain-like"/>
    <property type="match status" value="2"/>
</dbReference>
<dbReference type="Gene3D" id="3.30.565.10">
    <property type="entry name" value="Histidine kinase-like ATPase, C-terminal domain"/>
    <property type="match status" value="1"/>
</dbReference>
<dbReference type="CDD" id="cd16921">
    <property type="entry name" value="HATPase_FilI-like"/>
    <property type="match status" value="1"/>
</dbReference>
<feature type="domain" description="PAS" evidence="10">
    <location>
        <begin position="809"/>
        <end position="879"/>
    </location>
</feature>
<reference evidence="12 13" key="1">
    <citation type="submission" date="2021-04" db="EMBL/GenBank/DDBJ databases">
        <authorList>
            <person name="Ivanova A."/>
        </authorList>
    </citation>
    <scope>NUCLEOTIDE SEQUENCE [LARGE SCALE GENOMIC DNA]</scope>
    <source>
        <strain evidence="12 13">G18</strain>
    </source>
</reference>
<evidence type="ECO:0000256" key="1">
    <source>
        <dbReference type="ARBA" id="ARBA00000085"/>
    </source>
</evidence>
<dbReference type="Gene3D" id="3.30.450.20">
    <property type="entry name" value="PAS domain"/>
    <property type="match status" value="4"/>
</dbReference>
<dbReference type="InterPro" id="IPR000700">
    <property type="entry name" value="PAS-assoc_C"/>
</dbReference>
<dbReference type="InterPro" id="IPR036097">
    <property type="entry name" value="HisK_dim/P_sf"/>
</dbReference>
<dbReference type="InterPro" id="IPR003018">
    <property type="entry name" value="GAF"/>
</dbReference>
<dbReference type="Pfam" id="PF02518">
    <property type="entry name" value="HATPase_c"/>
    <property type="match status" value="1"/>
</dbReference>
<evidence type="ECO:0000256" key="5">
    <source>
        <dbReference type="ARBA" id="ARBA00022777"/>
    </source>
</evidence>
<dbReference type="Pfam" id="PF05227">
    <property type="entry name" value="CHASE3"/>
    <property type="match status" value="1"/>
</dbReference>
<evidence type="ECO:0000256" key="6">
    <source>
        <dbReference type="ARBA" id="ARBA00023136"/>
    </source>
</evidence>
<evidence type="ECO:0000259" key="9">
    <source>
        <dbReference type="PROSITE" id="PS50109"/>
    </source>
</evidence>
<comment type="catalytic activity">
    <reaction evidence="1">
        <text>ATP + protein L-histidine = ADP + protein N-phospho-L-histidine.</text>
        <dbReference type="EC" id="2.7.13.3"/>
    </reaction>
</comment>
<feature type="domain" description="PAC" evidence="11">
    <location>
        <begin position="883"/>
        <end position="935"/>
    </location>
</feature>
<dbReference type="Pfam" id="PF08447">
    <property type="entry name" value="PAS_3"/>
    <property type="match status" value="2"/>
</dbReference>
<dbReference type="InterPro" id="IPR029016">
    <property type="entry name" value="GAF-like_dom_sf"/>
</dbReference>
<organism evidence="12 13">
    <name type="scientific">Gemmata palustris</name>
    <dbReference type="NCBI Taxonomy" id="2822762"/>
    <lineage>
        <taxon>Bacteria</taxon>
        <taxon>Pseudomonadati</taxon>
        <taxon>Planctomycetota</taxon>
        <taxon>Planctomycetia</taxon>
        <taxon>Gemmatales</taxon>
        <taxon>Gemmataceae</taxon>
        <taxon>Gemmata</taxon>
    </lineage>
</organism>
<keyword evidence="4" id="KW-0808">Transferase</keyword>
<dbReference type="EC" id="2.7.13.3" evidence="2"/>
<dbReference type="SMART" id="SM00387">
    <property type="entry name" value="HATPase_c"/>
    <property type="match status" value="1"/>
</dbReference>
<dbReference type="CDD" id="cd19410">
    <property type="entry name" value="HK9-like_sensor"/>
    <property type="match status" value="1"/>
</dbReference>
<dbReference type="RefSeq" id="WP_210652972.1">
    <property type="nucleotide sequence ID" value="NZ_JAGKQQ010000001.1"/>
</dbReference>
<dbReference type="SMART" id="SM00388">
    <property type="entry name" value="HisKA"/>
    <property type="match status" value="1"/>
</dbReference>
<dbReference type="Proteomes" id="UP000676565">
    <property type="component" value="Unassembled WGS sequence"/>
</dbReference>
<evidence type="ECO:0000313" key="13">
    <source>
        <dbReference type="Proteomes" id="UP000676565"/>
    </source>
</evidence>
<dbReference type="Pfam" id="PF13185">
    <property type="entry name" value="GAF_2"/>
    <property type="match status" value="1"/>
</dbReference>
<dbReference type="InterPro" id="IPR000014">
    <property type="entry name" value="PAS"/>
</dbReference>
<dbReference type="Pfam" id="PF00512">
    <property type="entry name" value="HisKA"/>
    <property type="match status" value="1"/>
</dbReference>
<feature type="domain" description="PAC" evidence="11">
    <location>
        <begin position="638"/>
        <end position="690"/>
    </location>
</feature>
<dbReference type="EMBL" id="JAGKQQ010000001">
    <property type="protein sequence ID" value="MBP3954861.1"/>
    <property type="molecule type" value="Genomic_DNA"/>
</dbReference>
<dbReference type="Pfam" id="PF01590">
    <property type="entry name" value="GAF"/>
    <property type="match status" value="1"/>
</dbReference>
<keyword evidence="3" id="KW-0597">Phosphoprotein</keyword>
<keyword evidence="6 8" id="KW-0472">Membrane</keyword>
<dbReference type="Pfam" id="PF08448">
    <property type="entry name" value="PAS_4"/>
    <property type="match status" value="1"/>
</dbReference>
<dbReference type="CDD" id="cd00130">
    <property type="entry name" value="PAS"/>
    <property type="match status" value="3"/>
</dbReference>
<dbReference type="InterPro" id="IPR013655">
    <property type="entry name" value="PAS_fold_3"/>
</dbReference>
<dbReference type="Gene3D" id="3.30.450.40">
    <property type="match status" value="2"/>
</dbReference>
<keyword evidence="5" id="KW-0418">Kinase</keyword>
<keyword evidence="13" id="KW-1185">Reference proteome</keyword>
<dbReference type="InterPro" id="IPR035965">
    <property type="entry name" value="PAS-like_dom_sf"/>
</dbReference>
<dbReference type="PRINTS" id="PR00344">
    <property type="entry name" value="BCTRLSENSOR"/>
</dbReference>
<evidence type="ECO:0000259" key="10">
    <source>
        <dbReference type="PROSITE" id="PS50112"/>
    </source>
</evidence>
<dbReference type="PROSITE" id="PS50113">
    <property type="entry name" value="PAC"/>
    <property type="match status" value="3"/>
</dbReference>
<dbReference type="NCBIfam" id="TIGR00229">
    <property type="entry name" value="sensory_box"/>
    <property type="match status" value="2"/>
</dbReference>
<evidence type="ECO:0000256" key="2">
    <source>
        <dbReference type="ARBA" id="ARBA00012438"/>
    </source>
</evidence>
<dbReference type="Gene3D" id="2.10.70.100">
    <property type="match status" value="1"/>
</dbReference>
<dbReference type="SUPFAM" id="SSF55785">
    <property type="entry name" value="PYP-like sensor domain (PAS domain)"/>
    <property type="match status" value="4"/>
</dbReference>
<dbReference type="InterPro" id="IPR007891">
    <property type="entry name" value="CHASE3"/>
</dbReference>
<dbReference type="SMART" id="SM00086">
    <property type="entry name" value="PAC"/>
    <property type="match status" value="3"/>
</dbReference>
<proteinExistence type="predicted"/>
<dbReference type="Gene3D" id="1.10.287.130">
    <property type="match status" value="1"/>
</dbReference>
<feature type="domain" description="Histidine kinase" evidence="9">
    <location>
        <begin position="1134"/>
        <end position="1348"/>
    </location>
</feature>
<dbReference type="SUPFAM" id="SSF47384">
    <property type="entry name" value="Homodimeric domain of signal transducing histidine kinase"/>
    <property type="match status" value="1"/>
</dbReference>
<dbReference type="PANTHER" id="PTHR42878:SF15">
    <property type="entry name" value="BACTERIOPHYTOCHROME"/>
    <property type="match status" value="1"/>
</dbReference>
<dbReference type="PROSITE" id="PS50112">
    <property type="entry name" value="PAS"/>
    <property type="match status" value="3"/>
</dbReference>
<dbReference type="SMART" id="SM00091">
    <property type="entry name" value="PAS"/>
    <property type="match status" value="3"/>
</dbReference>
<keyword evidence="8" id="KW-0812">Transmembrane</keyword>
<dbReference type="SUPFAM" id="SSF55874">
    <property type="entry name" value="ATPase domain of HSP90 chaperone/DNA topoisomerase II/histidine kinase"/>
    <property type="match status" value="1"/>
</dbReference>
<feature type="transmembrane region" description="Helical" evidence="8">
    <location>
        <begin position="20"/>
        <end position="42"/>
    </location>
</feature>
<dbReference type="InterPro" id="IPR004358">
    <property type="entry name" value="Sig_transdc_His_kin-like_C"/>
</dbReference>
<feature type="coiled-coil region" evidence="7">
    <location>
        <begin position="1096"/>
        <end position="1127"/>
    </location>
</feature>
<feature type="domain" description="PAS" evidence="10">
    <location>
        <begin position="444"/>
        <end position="489"/>
    </location>
</feature>
<comment type="caution">
    <text evidence="12">The sequence shown here is derived from an EMBL/GenBank/DDBJ whole genome shotgun (WGS) entry which is preliminary data.</text>
</comment>